<dbReference type="EMBL" id="RSCL01000012">
    <property type="protein sequence ID" value="RUT04029.1"/>
    <property type="molecule type" value="Genomic_DNA"/>
</dbReference>
<sequence length="161" mass="18925">MIMAYSTDTKQTVTINEQKLFHNQNDIRTVEISFEEHKIYIGTQVIAKIIRDDSDFATQPWVVMVNGIEIHRANTWTKCYHYVTWHFKQGTLPEQQKEEVATVDCKRVVVPVFVPNQRLRQVALISDLALHIYFKCIKTLRVAIDYLLLFEKQSKFCRSDC</sequence>
<dbReference type="Proteomes" id="UP000271624">
    <property type="component" value="Unassembled WGS sequence"/>
</dbReference>
<dbReference type="AlphaFoldDB" id="A0A3S1CBQ2"/>
<name>A0A3S1CBQ2_9CYAN</name>
<accession>A0A3S1CBQ2</accession>
<reference evidence="1" key="2">
    <citation type="journal article" date="2019" name="Genome Biol. Evol.">
        <title>Day and night: Metabolic profiles and evolutionary relationships of six axenic non-marine cyanobacteria.</title>
        <authorList>
            <person name="Will S.E."/>
            <person name="Henke P."/>
            <person name="Boedeker C."/>
            <person name="Huang S."/>
            <person name="Brinkmann H."/>
            <person name="Rohde M."/>
            <person name="Jarek M."/>
            <person name="Friedl T."/>
            <person name="Seufert S."/>
            <person name="Schumacher M."/>
            <person name="Overmann J."/>
            <person name="Neumann-Schaal M."/>
            <person name="Petersen J."/>
        </authorList>
    </citation>
    <scope>NUCLEOTIDE SEQUENCE [LARGE SCALE GENOMIC DNA]</scope>
    <source>
        <strain evidence="1">PCC 7102</strain>
    </source>
</reference>
<comment type="caution">
    <text evidence="1">The sequence shown here is derived from an EMBL/GenBank/DDBJ whole genome shotgun (WGS) entry which is preliminary data.</text>
</comment>
<keyword evidence="2" id="KW-1185">Reference proteome</keyword>
<organism evidence="1 2">
    <name type="scientific">Dulcicalothrix desertica PCC 7102</name>
    <dbReference type="NCBI Taxonomy" id="232991"/>
    <lineage>
        <taxon>Bacteria</taxon>
        <taxon>Bacillati</taxon>
        <taxon>Cyanobacteriota</taxon>
        <taxon>Cyanophyceae</taxon>
        <taxon>Nostocales</taxon>
        <taxon>Calotrichaceae</taxon>
        <taxon>Dulcicalothrix</taxon>
    </lineage>
</organism>
<evidence type="ECO:0000313" key="2">
    <source>
        <dbReference type="Proteomes" id="UP000271624"/>
    </source>
</evidence>
<evidence type="ECO:0000313" key="1">
    <source>
        <dbReference type="EMBL" id="RUT04029.1"/>
    </source>
</evidence>
<reference evidence="1" key="1">
    <citation type="submission" date="2018-12" db="EMBL/GenBank/DDBJ databases">
        <authorList>
            <person name="Will S."/>
            <person name="Neumann-Schaal M."/>
            <person name="Henke P."/>
        </authorList>
    </citation>
    <scope>NUCLEOTIDE SEQUENCE</scope>
    <source>
        <strain evidence="1">PCC 7102</strain>
    </source>
</reference>
<proteinExistence type="predicted"/>
<gene>
    <name evidence="1" type="ORF">DSM106972_049430</name>
</gene>
<protein>
    <submittedName>
        <fullName evidence="1">Uncharacterized protein</fullName>
    </submittedName>
</protein>